<dbReference type="EMBL" id="FNDJ01000049">
    <property type="protein sequence ID" value="SDM60772.1"/>
    <property type="molecule type" value="Genomic_DNA"/>
</dbReference>
<proteinExistence type="predicted"/>
<dbReference type="RefSeq" id="WP_090947008.1">
    <property type="nucleotide sequence ID" value="NZ_FNDJ01000049.1"/>
</dbReference>
<dbReference type="AlphaFoldDB" id="A0A1G9ULH6"/>
<feature type="region of interest" description="Disordered" evidence="1">
    <location>
        <begin position="204"/>
        <end position="235"/>
    </location>
</feature>
<keyword evidence="3" id="KW-1185">Reference proteome</keyword>
<sequence>MSDAAADMVEHETHWYGGDVTPYQNKALELDNIVKAQQDTAVKLLKAMWAAGQARGLVADDFDTSEIRGMSGRPRPLVTAIFNGQVNTSMAGRPCAPNLGAMPAYTDESAAPASDKARDVIAQATASSPLDSLYDDERDPPFVVYTESAKFAAAQMLDMLWAVGESFGLSADDFLDPLDPSRDSAGPLARAAVAAHVNAYGRGSDLVTDDPRQKMRDTLSRAPRDLQSRVDRRDGVEDIGERTGDFYALCVRFPGPSAIVFEDYEDSALLLERSAGTKHQWQWNLRGVGRFLDQDQLEGDRNRKAGVIIGSPSPETAAGVLQVALQH</sequence>
<name>A0A1G9ULH6_9ACTN</name>
<gene>
    <name evidence="2" type="ORF">SAMN05421869_14912</name>
</gene>
<evidence type="ECO:0000313" key="2">
    <source>
        <dbReference type="EMBL" id="SDM60772.1"/>
    </source>
</evidence>
<protein>
    <submittedName>
        <fullName evidence="2">Uncharacterized protein</fullName>
    </submittedName>
</protein>
<feature type="compositionally biased region" description="Basic and acidic residues" evidence="1">
    <location>
        <begin position="209"/>
        <end position="235"/>
    </location>
</feature>
<evidence type="ECO:0000313" key="3">
    <source>
        <dbReference type="Proteomes" id="UP000199202"/>
    </source>
</evidence>
<accession>A0A1G9ULH6</accession>
<evidence type="ECO:0000256" key="1">
    <source>
        <dbReference type="SAM" id="MobiDB-lite"/>
    </source>
</evidence>
<dbReference type="Proteomes" id="UP000199202">
    <property type="component" value="Unassembled WGS sequence"/>
</dbReference>
<reference evidence="2 3" key="1">
    <citation type="submission" date="2016-10" db="EMBL/GenBank/DDBJ databases">
        <authorList>
            <person name="de Groot N.N."/>
        </authorList>
    </citation>
    <scope>NUCLEOTIDE SEQUENCE [LARGE SCALE GENOMIC DNA]</scope>
    <source>
        <strain evidence="2 3">CGMCC 4.6533</strain>
    </source>
</reference>
<organism evidence="2 3">
    <name type="scientific">Nonomuraea jiangxiensis</name>
    <dbReference type="NCBI Taxonomy" id="633440"/>
    <lineage>
        <taxon>Bacteria</taxon>
        <taxon>Bacillati</taxon>
        <taxon>Actinomycetota</taxon>
        <taxon>Actinomycetes</taxon>
        <taxon>Streptosporangiales</taxon>
        <taxon>Streptosporangiaceae</taxon>
        <taxon>Nonomuraea</taxon>
    </lineage>
</organism>